<dbReference type="AlphaFoldDB" id="A0A4R0NAV7"/>
<keyword evidence="2" id="KW-1185">Reference proteome</keyword>
<protein>
    <submittedName>
        <fullName evidence="1">DUF1579 domain-containing protein</fullName>
    </submittedName>
</protein>
<evidence type="ECO:0000313" key="1">
    <source>
        <dbReference type="EMBL" id="TCC97380.1"/>
    </source>
</evidence>
<dbReference type="EMBL" id="SJSL01000009">
    <property type="protein sequence ID" value="TCC97380.1"/>
    <property type="molecule type" value="Genomic_DNA"/>
</dbReference>
<organism evidence="1 2">
    <name type="scientific">Pedobacter psychroterrae</name>
    <dbReference type="NCBI Taxonomy" id="2530453"/>
    <lineage>
        <taxon>Bacteria</taxon>
        <taxon>Pseudomonadati</taxon>
        <taxon>Bacteroidota</taxon>
        <taxon>Sphingobacteriia</taxon>
        <taxon>Sphingobacteriales</taxon>
        <taxon>Sphingobacteriaceae</taxon>
        <taxon>Pedobacter</taxon>
    </lineage>
</organism>
<gene>
    <name evidence="1" type="ORF">EZ437_20040</name>
</gene>
<dbReference type="InterPro" id="IPR011473">
    <property type="entry name" value="DUF1579"/>
</dbReference>
<reference evidence="1 2" key="1">
    <citation type="submission" date="2019-02" db="EMBL/GenBank/DDBJ databases">
        <title>Pedobacter sp. RP-1-14 sp. nov., isolated from Arctic soil.</title>
        <authorList>
            <person name="Dahal R.H."/>
        </authorList>
    </citation>
    <scope>NUCLEOTIDE SEQUENCE [LARGE SCALE GENOMIC DNA]</scope>
    <source>
        <strain evidence="1 2">RP-1-14</strain>
    </source>
</reference>
<comment type="caution">
    <text evidence="1">The sequence shown here is derived from an EMBL/GenBank/DDBJ whole genome shotgun (WGS) entry which is preliminary data.</text>
</comment>
<proteinExistence type="predicted"/>
<dbReference type="RefSeq" id="WP_131597900.1">
    <property type="nucleotide sequence ID" value="NZ_SJSL01000009.1"/>
</dbReference>
<evidence type="ECO:0000313" key="2">
    <source>
        <dbReference type="Proteomes" id="UP000293347"/>
    </source>
</evidence>
<name>A0A4R0NAV7_9SPHI</name>
<dbReference type="Proteomes" id="UP000293347">
    <property type="component" value="Unassembled WGS sequence"/>
</dbReference>
<dbReference type="OrthoDB" id="277821at2"/>
<accession>A0A4R0NAV7</accession>
<sequence>MEAAKSKFEISLESGHHSQLNTLIGKWEGVARTWFEKDVLADESPVSGTITSILGGRFVLHQYKGGMQGEPVEGLAIIGYSFDNQQFQTAWVDSFHMGTGILFSEGPATAAGHAVLGSYGGSSMPEPWGWRTEIAVANENSIIITAFNISPEGEEAKATEVVYNRI</sequence>
<dbReference type="Pfam" id="PF07617">
    <property type="entry name" value="DUF1579"/>
    <property type="match status" value="1"/>
</dbReference>